<evidence type="ECO:0000313" key="2">
    <source>
        <dbReference type="Proteomes" id="UP000239068"/>
    </source>
</evidence>
<dbReference type="Proteomes" id="UP000239068">
    <property type="component" value="Unassembled WGS sequence"/>
</dbReference>
<proteinExistence type="predicted"/>
<reference evidence="1 2" key="1">
    <citation type="submission" date="2016-12" db="EMBL/GenBank/DDBJ databases">
        <title>Trade-off between light-utilization and light-protection in marine flavobacteria.</title>
        <authorList>
            <person name="Kumagai Y."/>
            <person name="Yoshizawa S."/>
            <person name="Kogure K."/>
            <person name="Iwasaki W."/>
        </authorList>
    </citation>
    <scope>NUCLEOTIDE SEQUENCE [LARGE SCALE GENOMIC DNA]</scope>
    <source>
        <strain evidence="1 2">ATCC 43844</strain>
    </source>
</reference>
<dbReference type="Pfam" id="PF11171">
    <property type="entry name" value="DUF2958"/>
    <property type="match status" value="1"/>
</dbReference>
<accession>A0A2S7WGV8</accession>
<dbReference type="RefSeq" id="WP_170064455.1">
    <property type="nucleotide sequence ID" value="NZ_MSCM01000002.1"/>
</dbReference>
<dbReference type="InterPro" id="IPR021341">
    <property type="entry name" value="DUF2958"/>
</dbReference>
<organism evidence="1 2">
    <name type="scientific">Polaribacter glomeratus</name>
    <dbReference type="NCBI Taxonomy" id="102"/>
    <lineage>
        <taxon>Bacteria</taxon>
        <taxon>Pseudomonadati</taxon>
        <taxon>Bacteroidota</taxon>
        <taxon>Flavobacteriia</taxon>
        <taxon>Flavobacteriales</taxon>
        <taxon>Flavobacteriaceae</taxon>
    </lineage>
</organism>
<sequence length="90" mass="10741">MASEYNPENNICFGYVQNLVPSENGIFDEWGYFSIDELENLELPFGLSIERDIHFNEKTFKEVLNPKHQKRDFEIEKLKDNKKLSEELER</sequence>
<comment type="caution">
    <text evidence="1">The sequence shown here is derived from an EMBL/GenBank/DDBJ whole genome shotgun (WGS) entry which is preliminary data.</text>
</comment>
<dbReference type="AlphaFoldDB" id="A0A2S7WGV8"/>
<gene>
    <name evidence="1" type="ORF">BTO16_11340</name>
</gene>
<evidence type="ECO:0000313" key="1">
    <source>
        <dbReference type="EMBL" id="PQJ76492.1"/>
    </source>
</evidence>
<protein>
    <submittedName>
        <fullName evidence="1">Uncharacterized protein</fullName>
    </submittedName>
</protein>
<keyword evidence="2" id="KW-1185">Reference proteome</keyword>
<dbReference type="EMBL" id="MSCM01000002">
    <property type="protein sequence ID" value="PQJ76492.1"/>
    <property type="molecule type" value="Genomic_DNA"/>
</dbReference>
<name>A0A2S7WGV8_9FLAO</name>